<evidence type="ECO:0000313" key="2">
    <source>
        <dbReference type="Proteomes" id="UP000076794"/>
    </source>
</evidence>
<dbReference type="KEGG" id="ido:I598_1951"/>
<keyword evidence="1" id="KW-0418">Kinase</keyword>
<accession>A0A161I7E9</accession>
<dbReference type="PATRIC" id="fig|1300344.3.peg.1958"/>
<sequence length="317" mass="34257">MRGRADRALTPWQQVPLRLRASHHSFFGASADAWCDAAPAVARRLAAAWRLTPDGPTTHGGVAWVLPVRTTDGTRAVLKVQPVDDETRGEPLALAAWDGDGAVRLLAHDVDSGTMLLERLGASLEAEPDDVAGCTVIGGLLAHLRTHTPPAGLPRLTTVLGNLLERAPAAIPRLPDDAGRDALARCAAVGHELAAEPAGDRLLHWDLHYANVLAAPDPARGDWLAIDPKPLVGHQGFELLPALRNRWDDVVRAGTHDHLRRRFDVLCDTAGLDTRHAAAWTCVRVLQNLVWEAEQDVPRWTASAERVVADVVLPLAR</sequence>
<proteinExistence type="predicted"/>
<organism evidence="1 2">
    <name type="scientific">Isoptericola dokdonensis DS-3</name>
    <dbReference type="NCBI Taxonomy" id="1300344"/>
    <lineage>
        <taxon>Bacteria</taxon>
        <taxon>Bacillati</taxon>
        <taxon>Actinomycetota</taxon>
        <taxon>Actinomycetes</taxon>
        <taxon>Micrococcales</taxon>
        <taxon>Promicromonosporaceae</taxon>
        <taxon>Isoptericola</taxon>
    </lineage>
</organism>
<dbReference type="STRING" id="1300344.I598_1951"/>
<dbReference type="Proteomes" id="UP000076794">
    <property type="component" value="Chromosome"/>
</dbReference>
<keyword evidence="2" id="KW-1185">Reference proteome</keyword>
<evidence type="ECO:0000313" key="1">
    <source>
        <dbReference type="EMBL" id="ANC31498.1"/>
    </source>
</evidence>
<dbReference type="GO" id="GO:0019748">
    <property type="term" value="P:secondary metabolic process"/>
    <property type="evidence" value="ECO:0007669"/>
    <property type="project" value="InterPro"/>
</dbReference>
<dbReference type="SUPFAM" id="SSF56112">
    <property type="entry name" value="Protein kinase-like (PK-like)"/>
    <property type="match status" value="1"/>
</dbReference>
<gene>
    <name evidence="1" type="ORF">I598_1951</name>
</gene>
<dbReference type="RefSeq" id="WP_198155668.1">
    <property type="nucleotide sequence ID" value="NZ_CP014209.1"/>
</dbReference>
<protein>
    <submittedName>
        <fullName evidence="1">Aminoglycoside/hydroxyurea antibiotic resistance kinase</fullName>
    </submittedName>
</protein>
<keyword evidence="1" id="KW-0808">Transferase</keyword>
<dbReference type="InterPro" id="IPR011009">
    <property type="entry name" value="Kinase-like_dom_sf"/>
</dbReference>
<dbReference type="InterPro" id="IPR006748">
    <property type="entry name" value="NH2Glyco/OHUrea_AB-resist_kin"/>
</dbReference>
<name>A0A161I7E9_9MICO</name>
<dbReference type="GO" id="GO:0016301">
    <property type="term" value="F:kinase activity"/>
    <property type="evidence" value="ECO:0007669"/>
    <property type="project" value="UniProtKB-KW"/>
</dbReference>
<dbReference type="Pfam" id="PF04655">
    <property type="entry name" value="APH_6_hur"/>
    <property type="match status" value="1"/>
</dbReference>
<dbReference type="EMBL" id="CP014209">
    <property type="protein sequence ID" value="ANC31498.1"/>
    <property type="molecule type" value="Genomic_DNA"/>
</dbReference>
<dbReference type="GO" id="GO:0016773">
    <property type="term" value="F:phosphotransferase activity, alcohol group as acceptor"/>
    <property type="evidence" value="ECO:0007669"/>
    <property type="project" value="InterPro"/>
</dbReference>
<reference evidence="1 2" key="1">
    <citation type="submission" date="2016-01" db="EMBL/GenBank/DDBJ databases">
        <title>Complete genome sequence of a soil Actinobacterium, Isoptericola dokdonensis DS-3.</title>
        <authorList>
            <person name="Kwon S.-K."/>
            <person name="Kim J.F."/>
        </authorList>
    </citation>
    <scope>NUCLEOTIDE SEQUENCE [LARGE SCALE GENOMIC DNA]</scope>
    <source>
        <strain evidence="1 2">DS-3</strain>
    </source>
</reference>
<dbReference type="AlphaFoldDB" id="A0A161I7E9"/>